<evidence type="ECO:0000256" key="1">
    <source>
        <dbReference type="ARBA" id="ARBA00022729"/>
    </source>
</evidence>
<dbReference type="InterPro" id="IPR005135">
    <property type="entry name" value="Endo/exonuclease/phosphatase"/>
</dbReference>
<feature type="region of interest" description="Disordered" evidence="2">
    <location>
        <begin position="688"/>
        <end position="717"/>
    </location>
</feature>
<dbReference type="NCBIfam" id="NF033681">
    <property type="entry name" value="ExeM_NucH_DNase"/>
    <property type="match status" value="1"/>
</dbReference>
<feature type="domain" description="5'-Nucleotidase C-terminal" evidence="5">
    <location>
        <begin position="1997"/>
        <end position="2165"/>
    </location>
</feature>
<comment type="caution">
    <text evidence="7">The sequence shown here is derived from an EMBL/GenBank/DDBJ whole genome shotgun (WGS) entry which is preliminary data.</text>
</comment>
<dbReference type="OrthoDB" id="1016457at2"/>
<dbReference type="GO" id="GO:0008253">
    <property type="term" value="F:5'-nucleotidase activity"/>
    <property type="evidence" value="ECO:0007669"/>
    <property type="project" value="TreeGrafter"/>
</dbReference>
<evidence type="ECO:0000259" key="6">
    <source>
        <dbReference type="Pfam" id="PF03372"/>
    </source>
</evidence>
<gene>
    <name evidence="7" type="ORF">E9934_06090</name>
</gene>
<dbReference type="InterPro" id="IPR029052">
    <property type="entry name" value="Metallo-depent_PP-like"/>
</dbReference>
<dbReference type="Pfam" id="PF03372">
    <property type="entry name" value="Exo_endo_phos"/>
    <property type="match status" value="1"/>
</dbReference>
<keyword evidence="7" id="KW-0255">Endonuclease</keyword>
<reference evidence="7 8" key="1">
    <citation type="journal article" date="2009" name="Int. J. Syst. Evol. Microbiol.">
        <title>Nocardioides caeni sp. nov., isolated from wastewater.</title>
        <authorList>
            <person name="Yoon J.H."/>
            <person name="Kang S.J."/>
            <person name="Park S."/>
            <person name="Kim W."/>
            <person name="Oh T.K."/>
        </authorList>
    </citation>
    <scope>NUCLEOTIDE SEQUENCE [LARGE SCALE GENOMIC DNA]</scope>
    <source>
        <strain evidence="7 8">DSM 23134</strain>
    </source>
</reference>
<dbReference type="GO" id="GO:0005975">
    <property type="term" value="P:carbohydrate metabolic process"/>
    <property type="evidence" value="ECO:0007669"/>
    <property type="project" value="UniProtKB-ARBA"/>
</dbReference>
<dbReference type="Gene3D" id="3.90.780.10">
    <property type="entry name" value="5'-Nucleotidase, C-terminal domain"/>
    <property type="match status" value="2"/>
</dbReference>
<protein>
    <submittedName>
        <fullName evidence="7">ExeM/NucH family extracellular endonuclease</fullName>
    </submittedName>
</protein>
<dbReference type="InterPro" id="IPR006179">
    <property type="entry name" value="5_nucleotidase/apyrase"/>
</dbReference>
<dbReference type="EMBL" id="STGW01000003">
    <property type="protein sequence ID" value="THV15904.1"/>
    <property type="molecule type" value="Genomic_DNA"/>
</dbReference>
<sequence>MRSSKQFLFGSLGVALAVSGLTALGAVPVQASVSTKIADFPYSQNWSNAGLITTNDDWSGVTGVEGYLGDYTGSSPTAVDPRTLTAETLGVTDVIANNAAALNTLSSGGVIESEFNQAIALQGSGTADAPNLAFHLDLTGQPGATLAFNARDLDGSADDAVQPIAVQYRVGNSGDFTNLPAGYIADATDPGTATKVTPVSVTLPGDAAGAADVYVRVLTTNAVGNDEWVGIDDVSVTTDGEVEPDPLAATDPGDKTYTQNQAITPLQLAATGGTPPYEWAVTGGTLPDGLELSASGLLTGTPTTVTPAPVEITVTATDDVDATSEATFTITVAEPLAITPIAELQGTGARSPFAPESGNGTGDDVKSTEGVVTAAYYTGGFNGLYIQTPGADTTDASDGIFVYGGSTNGNLPAGLEVGDSVRVTGRIAEFFDLTQIVPSSASAVTELETSLGVVTPRAIAYPTTAEERELREGELLAPSDDFTVSNNYSTNQYGEIGLATGDLPLRQPTEFADDDDQAALDVIDADNLARGVVLDDGATTNFLSNQSTKALPVPYLTVTGGTANPNPPRVGGPADLHAPVILDWRNNAWKFQPQGQVVLNGADVVTFGTDRADNLTPIDVLGADGDVKIATFNVLNYFNTTGEAYAASGPLQNPPLDTFCTYYTDRGPGGDNGTDASDRIGNNSCGVRLLDDPSTPANEATTNDGRGPRGAATSASLTRQETKLANTIVAMDADVIGLEEIENSIKLPGEANRDDAVANLVALLNAVEGPGTWKYVKSPGESTTASAVAEQDVIRSAFIYKPAAVSPVGQSDILFGTDEFANAREPLAQAFKKTGGLDSDAFAVIVNHFKSKGDNQSPAPPADGDNTNSPYFGAFNGDRTRQATRLLEFADDFAADRGIDAVFLAGDFNSYSEEDPITVLEQGGFELVESTDDPAEESYSFSGYSGSLDHVLGNEAAVGLVTGADIWEINANEAISYQYSRYNYNVTNFWEPTLPFGTSDHNPEVVGLDLPDATEPSYKEIQVVGTNDFHGRLLPDGGNAAGAAPFATAVEELRTDNPNTVFVAAGDLVGASTFESFVQDDEPTIEALNAMGLEVSAAGNHEFDRGYADLEGRIRDLADWQYIASNLDYAGIPTEDQLAETWVKEIDGERIGFVGAVTEDLPALVNPTGIEGITVTDIVDATNAAAASLRSAENPGGPVDLVVLLVHEGSPTTDCASASFTDPATVWGNVVQNTSADVDAIISGHTHLAYNCKYPVADWADEGRAVTQRPVVSAGQYGSNLNRLVFKFDEGTGELAVIDQDIIATAGVGYEADPTVQAIVDDAVDFAEEKGNDVLGQMDGSFKRASYTSSAGATENRGGESTLSNQVAEVQRWATEEAGVPTDIAFMNPGGLRADMLGSANGGDPTLQDLTYRQAADVQPFANTLVNLKLTGAQLETVLEQQWQRTATGGVPSRPFLRLGVSEGFTYTYVEAPVKVEAPNSAPVNTFAGEVTGMWLNGEPVDAAATYSVTVNSFLGGGGDNFWEFANGTGKVDTGQVDLQAMVDYMGQYDEANPLPVDYAQRAVELTFPEAAPATYGEGDTLAFDVASWSMTAAGDVQDTQLELRNGDTVLGTFPVTNTAGTTPYDNAGTASVSVTVPDLPDGVQELTLHGPATGTSIPVLIEVDDVMDVQIVGTNDFHGRLLVDESPATATCDTVLCPAAVLSGTVKQMRSENPNTVFVAAGDLIGASTFESFIQDDEPTIDVLNEAGLEVSAAGNHEFDQGYEDLVGRVQDHADWEYLAANVEEPEGRDDLAETWTKEFGDITVGFVGAVTEELPSLVSPDGIEGLTVTDIVDATNAAAADLRAGGADVVVLLVHEGSPSVDCASPNFTSEGTVWGNISQNVSSDVDAIVSGHTHLAYNCSLPVQDWVDEERSVTERPVVSAGQYGQNLNKLVFSVDTETGEVVAKTQSIVALNASSPSDPAVETIVNDAKAVAEVQGAVKIGELAAPFNRARVTGSTDPNRGGESTLSNQVAEVQRWATEKPESGSAQIAFMNPGGLRSDMAGQLDGDTRELTYKGAAVVQPFANTLVNMDLTGAQIETVLEQQWQRQANGTVPTRPFLRLGVSRGFTYTYTETPTTVSGTATFEGEVTGMWLDGEPIDPAATYSVTVNSFLGSGGDNFREFANGTGKADTGKIDLAAMVDYMAAFAATEPLPVDYSQRAVEVEFPANAPESYEPGGEAAFAVGSLAMTAPGDVTDDEIVVTLGDEQLGTFTVDNTVGTERYDSYGTAAVDVTLPADLTEGPAVLTLTGAETGTEVLVPIEVVEPLPVIVNYAAPKVTGTPRMGKTVTADEGTWAPEPTGYAYRWFAGGVEIAGETGRTLKLRKPQIGKRITVEVTASADGYAEASLTSAPSAVVAKAAVTVSARVAPSPVIVNRSSVAVGIRVTNPDGLTVAGQVTVKVAGKTVTGRLVDGRVTIRIGRMPTTGLKRVYVTYLGNAVMAARRVITSFTVVRR</sequence>
<dbReference type="InterPro" id="IPR008334">
    <property type="entry name" value="5'-Nucleotdase_C"/>
</dbReference>
<keyword evidence="8" id="KW-1185">Reference proteome</keyword>
<dbReference type="GO" id="GO:0005509">
    <property type="term" value="F:calcium ion binding"/>
    <property type="evidence" value="ECO:0007669"/>
    <property type="project" value="InterPro"/>
</dbReference>
<dbReference type="Gene3D" id="2.60.40.2700">
    <property type="match status" value="1"/>
</dbReference>
<feature type="compositionally biased region" description="Polar residues" evidence="2">
    <location>
        <begin position="695"/>
        <end position="704"/>
    </location>
</feature>
<evidence type="ECO:0000313" key="8">
    <source>
        <dbReference type="Proteomes" id="UP000307087"/>
    </source>
</evidence>
<dbReference type="GO" id="GO:0004519">
    <property type="term" value="F:endonuclease activity"/>
    <property type="evidence" value="ECO:0007669"/>
    <property type="project" value="UniProtKB-KW"/>
</dbReference>
<evidence type="ECO:0000259" key="5">
    <source>
        <dbReference type="Pfam" id="PF02872"/>
    </source>
</evidence>
<dbReference type="SUPFAM" id="SSF49313">
    <property type="entry name" value="Cadherin-like"/>
    <property type="match status" value="1"/>
</dbReference>
<feature type="domain" description="Calcineurin-like phosphoesterase" evidence="4">
    <location>
        <begin position="1701"/>
        <end position="1897"/>
    </location>
</feature>
<evidence type="ECO:0000256" key="3">
    <source>
        <dbReference type="SAM" id="SignalP"/>
    </source>
</evidence>
<keyword evidence="7" id="KW-0540">Nuclease</keyword>
<feature type="chain" id="PRO_5020358032" evidence="3">
    <location>
        <begin position="32"/>
        <end position="2496"/>
    </location>
</feature>
<feature type="domain" description="Calcineurin-like phosphoesterase" evidence="4">
    <location>
        <begin position="1023"/>
        <end position="1247"/>
    </location>
</feature>
<dbReference type="Pfam" id="PF02872">
    <property type="entry name" value="5_nucleotid_C"/>
    <property type="match status" value="2"/>
</dbReference>
<dbReference type="Gene3D" id="3.60.21.10">
    <property type="match status" value="2"/>
</dbReference>
<feature type="domain" description="5'-Nucleotidase C-terminal" evidence="5">
    <location>
        <begin position="1351"/>
        <end position="1522"/>
    </location>
</feature>
<dbReference type="InterPro" id="IPR013783">
    <property type="entry name" value="Ig-like_fold"/>
</dbReference>
<dbReference type="SUPFAM" id="SSF56219">
    <property type="entry name" value="DNase I-like"/>
    <property type="match status" value="1"/>
</dbReference>
<dbReference type="InterPro" id="IPR004843">
    <property type="entry name" value="Calcineurin-like_PHP"/>
</dbReference>
<keyword evidence="7" id="KW-0378">Hydrolase</keyword>
<dbReference type="GO" id="GO:0016020">
    <property type="term" value="C:membrane"/>
    <property type="evidence" value="ECO:0007669"/>
    <property type="project" value="InterPro"/>
</dbReference>
<evidence type="ECO:0000259" key="4">
    <source>
        <dbReference type="Pfam" id="PF00149"/>
    </source>
</evidence>
<dbReference type="InterPro" id="IPR036907">
    <property type="entry name" value="5'-Nucleotdase_C_sf"/>
</dbReference>
<organism evidence="7 8">
    <name type="scientific">Nocardioides caeni</name>
    <dbReference type="NCBI Taxonomy" id="574700"/>
    <lineage>
        <taxon>Bacteria</taxon>
        <taxon>Bacillati</taxon>
        <taxon>Actinomycetota</taxon>
        <taxon>Actinomycetes</taxon>
        <taxon>Propionibacteriales</taxon>
        <taxon>Nocardioidaceae</taxon>
        <taxon>Nocardioides</taxon>
    </lineage>
</organism>
<dbReference type="Proteomes" id="UP000307087">
    <property type="component" value="Unassembled WGS sequence"/>
</dbReference>
<keyword evidence="1 3" id="KW-0732">Signal</keyword>
<dbReference type="Pfam" id="PF05345">
    <property type="entry name" value="He_PIG"/>
    <property type="match status" value="1"/>
</dbReference>
<dbReference type="CDD" id="cd04486">
    <property type="entry name" value="YhcR_OBF_like"/>
    <property type="match status" value="1"/>
</dbReference>
<feature type="domain" description="Endonuclease/exonuclease/phosphatase" evidence="6">
    <location>
        <begin position="712"/>
        <end position="1001"/>
    </location>
</feature>
<dbReference type="PANTHER" id="PTHR11575:SF24">
    <property type="entry name" value="5'-NUCLEOTIDASE"/>
    <property type="match status" value="1"/>
</dbReference>
<accession>A0A4S8NLJ3</accession>
<dbReference type="InterPro" id="IPR047971">
    <property type="entry name" value="ExeM-like"/>
</dbReference>
<dbReference type="CDD" id="cd10283">
    <property type="entry name" value="MnuA_DNase1-like"/>
    <property type="match status" value="1"/>
</dbReference>
<dbReference type="GO" id="GO:0030288">
    <property type="term" value="C:outer membrane-bounded periplasmic space"/>
    <property type="evidence" value="ECO:0007669"/>
    <property type="project" value="TreeGrafter"/>
</dbReference>
<proteinExistence type="predicted"/>
<dbReference type="Gene3D" id="3.60.10.10">
    <property type="entry name" value="Endonuclease/exonuclease/phosphatase"/>
    <property type="match status" value="1"/>
</dbReference>
<dbReference type="SUPFAM" id="SSF56300">
    <property type="entry name" value="Metallo-dependent phosphatases"/>
    <property type="match status" value="2"/>
</dbReference>
<dbReference type="PRINTS" id="PR01607">
    <property type="entry name" value="APYRASEFAMLY"/>
</dbReference>
<dbReference type="InterPro" id="IPR036691">
    <property type="entry name" value="Endo/exonu/phosph_ase_sf"/>
</dbReference>
<feature type="signal peptide" evidence="3">
    <location>
        <begin position="1"/>
        <end position="31"/>
    </location>
</feature>
<dbReference type="InterPro" id="IPR015919">
    <property type="entry name" value="Cadherin-like_sf"/>
</dbReference>
<dbReference type="PANTHER" id="PTHR11575">
    <property type="entry name" value="5'-NUCLEOTIDASE-RELATED"/>
    <property type="match status" value="1"/>
</dbReference>
<evidence type="ECO:0000256" key="2">
    <source>
        <dbReference type="SAM" id="MobiDB-lite"/>
    </source>
</evidence>
<evidence type="ECO:0000313" key="7">
    <source>
        <dbReference type="EMBL" id="THV15904.1"/>
    </source>
</evidence>
<dbReference type="SUPFAM" id="SSF55816">
    <property type="entry name" value="5'-nucleotidase (syn. UDP-sugar hydrolase), C-terminal domain"/>
    <property type="match status" value="2"/>
</dbReference>
<dbReference type="GO" id="GO:0008768">
    <property type="term" value="F:UDP-sugar diphosphatase activity"/>
    <property type="evidence" value="ECO:0007669"/>
    <property type="project" value="TreeGrafter"/>
</dbReference>
<name>A0A4S8NLJ3_9ACTN</name>
<dbReference type="Pfam" id="PF00149">
    <property type="entry name" value="Metallophos"/>
    <property type="match status" value="2"/>
</dbReference>
<dbReference type="RefSeq" id="WP_136561999.1">
    <property type="nucleotide sequence ID" value="NZ_BAABLS010000010.1"/>
</dbReference>
<dbReference type="Gene3D" id="2.60.40.10">
    <property type="entry name" value="Immunoglobulins"/>
    <property type="match status" value="1"/>
</dbReference>
<dbReference type="GO" id="GO:0009166">
    <property type="term" value="P:nucleotide catabolic process"/>
    <property type="evidence" value="ECO:0007669"/>
    <property type="project" value="InterPro"/>
</dbReference>